<dbReference type="RefSeq" id="WP_364451845.1">
    <property type="nucleotide sequence ID" value="NZ_JBFARM010000005.1"/>
</dbReference>
<evidence type="ECO:0008006" key="3">
    <source>
        <dbReference type="Google" id="ProtNLM"/>
    </source>
</evidence>
<keyword evidence="2" id="KW-1185">Reference proteome</keyword>
<comment type="caution">
    <text evidence="1">The sequence shown here is derived from an EMBL/GenBank/DDBJ whole genome shotgun (WGS) entry which is preliminary data.</text>
</comment>
<organism evidence="1 2">
    <name type="scientific">Nonomuraea bangladeshensis</name>
    <dbReference type="NCBI Taxonomy" id="404385"/>
    <lineage>
        <taxon>Bacteria</taxon>
        <taxon>Bacillati</taxon>
        <taxon>Actinomycetota</taxon>
        <taxon>Actinomycetes</taxon>
        <taxon>Streptosporangiales</taxon>
        <taxon>Streptosporangiaceae</taxon>
        <taxon>Nonomuraea</taxon>
    </lineage>
</organism>
<sequence>MDAIRRQLLSGLVALGTVGPAADLLGGLDSLRNLVDARVGTSQLAEWEELAWEYALTVRSRTDIIADLSQDLLAVQRLALAAPEREARAWERINARMTMLLAYALGNAGNERESRRWWASARRSAARADEPTLLAAVNAVEAIQALYEQRPLPLVMTRVDAALATAQGRPCRAAATAYGAQAHVLAMSGDRDGAVAALAEQARIFSLLPDEVTRDELSVYGWPVARLLHTRSLVYTLLDDPSAGRAQEEALLAYPSSQPRAAALARQAGQVRMHQAITAIRRGDVDDGIQSAQAALAELPDGSTRYVRYIAGAVLDSVPPVDQVRAPAVEYKEFLQLPPGRT</sequence>
<proteinExistence type="predicted"/>
<accession>A0ABV3H473</accession>
<protein>
    <recommendedName>
        <fullName evidence="3">XRE family transcriptional regulator</fullName>
    </recommendedName>
</protein>
<dbReference type="EMBL" id="JBFARM010000005">
    <property type="protein sequence ID" value="MEV4287328.1"/>
    <property type="molecule type" value="Genomic_DNA"/>
</dbReference>
<reference evidence="1 2" key="1">
    <citation type="submission" date="2024-06" db="EMBL/GenBank/DDBJ databases">
        <title>The Natural Products Discovery Center: Release of the First 8490 Sequenced Strains for Exploring Actinobacteria Biosynthetic Diversity.</title>
        <authorList>
            <person name="Kalkreuter E."/>
            <person name="Kautsar S.A."/>
            <person name="Yang D."/>
            <person name="Bader C.D."/>
            <person name="Teijaro C.N."/>
            <person name="Fluegel L."/>
            <person name="Davis C.M."/>
            <person name="Simpson J.R."/>
            <person name="Lauterbach L."/>
            <person name="Steele A.D."/>
            <person name="Gui C."/>
            <person name="Meng S."/>
            <person name="Li G."/>
            <person name="Viehrig K."/>
            <person name="Ye F."/>
            <person name="Su P."/>
            <person name="Kiefer A.F."/>
            <person name="Nichols A."/>
            <person name="Cepeda A.J."/>
            <person name="Yan W."/>
            <person name="Fan B."/>
            <person name="Jiang Y."/>
            <person name="Adhikari A."/>
            <person name="Zheng C.-J."/>
            <person name="Schuster L."/>
            <person name="Cowan T.M."/>
            <person name="Smanski M.J."/>
            <person name="Chevrette M.G."/>
            <person name="De Carvalho L.P.S."/>
            <person name="Shen B."/>
        </authorList>
    </citation>
    <scope>NUCLEOTIDE SEQUENCE [LARGE SCALE GENOMIC DNA]</scope>
    <source>
        <strain evidence="1 2">NPDC049574</strain>
    </source>
</reference>
<dbReference type="Proteomes" id="UP001552427">
    <property type="component" value="Unassembled WGS sequence"/>
</dbReference>
<name>A0ABV3H473_9ACTN</name>
<gene>
    <name evidence="1" type="ORF">AB0K40_17625</name>
</gene>
<evidence type="ECO:0000313" key="2">
    <source>
        <dbReference type="Proteomes" id="UP001552427"/>
    </source>
</evidence>
<evidence type="ECO:0000313" key="1">
    <source>
        <dbReference type="EMBL" id="MEV4287328.1"/>
    </source>
</evidence>